<dbReference type="EMBL" id="KN817700">
    <property type="protein sequence ID" value="KJA13993.1"/>
    <property type="molecule type" value="Genomic_DNA"/>
</dbReference>
<evidence type="ECO:0000256" key="1">
    <source>
        <dbReference type="SAM" id="MobiDB-lite"/>
    </source>
</evidence>
<keyword evidence="3" id="KW-1185">Reference proteome</keyword>
<feature type="compositionally biased region" description="Pro residues" evidence="1">
    <location>
        <begin position="73"/>
        <end position="85"/>
    </location>
</feature>
<protein>
    <submittedName>
        <fullName evidence="2">Uncharacterized protein</fullName>
    </submittedName>
</protein>
<proteinExistence type="predicted"/>
<dbReference type="Proteomes" id="UP000054270">
    <property type="component" value="Unassembled WGS sequence"/>
</dbReference>
<feature type="region of interest" description="Disordered" evidence="1">
    <location>
        <begin position="138"/>
        <end position="159"/>
    </location>
</feature>
<reference evidence="3" key="1">
    <citation type="submission" date="2014-04" db="EMBL/GenBank/DDBJ databases">
        <title>Evolutionary Origins and Diversification of the Mycorrhizal Mutualists.</title>
        <authorList>
            <consortium name="DOE Joint Genome Institute"/>
            <consortium name="Mycorrhizal Genomics Consortium"/>
            <person name="Kohler A."/>
            <person name="Kuo A."/>
            <person name="Nagy L.G."/>
            <person name="Floudas D."/>
            <person name="Copeland A."/>
            <person name="Barry K.W."/>
            <person name="Cichocki N."/>
            <person name="Veneault-Fourrey C."/>
            <person name="LaButti K."/>
            <person name="Lindquist E.A."/>
            <person name="Lipzen A."/>
            <person name="Lundell T."/>
            <person name="Morin E."/>
            <person name="Murat C."/>
            <person name="Riley R."/>
            <person name="Ohm R."/>
            <person name="Sun H."/>
            <person name="Tunlid A."/>
            <person name="Henrissat B."/>
            <person name="Grigoriev I.V."/>
            <person name="Hibbett D.S."/>
            <person name="Martin F."/>
        </authorList>
    </citation>
    <scope>NUCLEOTIDE SEQUENCE [LARGE SCALE GENOMIC DNA]</scope>
    <source>
        <strain evidence="3">FD-334 SS-4</strain>
    </source>
</reference>
<evidence type="ECO:0000313" key="3">
    <source>
        <dbReference type="Proteomes" id="UP000054270"/>
    </source>
</evidence>
<gene>
    <name evidence="2" type="ORF">HYPSUDRAFT_209074</name>
</gene>
<dbReference type="AlphaFoldDB" id="A0A0D2LT20"/>
<sequence length="159" mass="16684">MGEEKHRHRHDECGEATRRDGPGKRRRAGKGETPSAPSEGPPIRKRAASKDNTAKRATTAEPSTRPRALSARPSPPYHPTPPSPHPAERAGAIRGPPPFISPTPDAETVPKGEDKGRPECGQAGVTVYAVYARPVAWAGGLSPAGLDRTHARGGADAGT</sequence>
<evidence type="ECO:0000313" key="2">
    <source>
        <dbReference type="EMBL" id="KJA13993.1"/>
    </source>
</evidence>
<feature type="compositionally biased region" description="Low complexity" evidence="1">
    <location>
        <begin position="62"/>
        <end position="72"/>
    </location>
</feature>
<feature type="compositionally biased region" description="Basic and acidic residues" evidence="1">
    <location>
        <begin position="108"/>
        <end position="118"/>
    </location>
</feature>
<feature type="compositionally biased region" description="Basic and acidic residues" evidence="1">
    <location>
        <begin position="10"/>
        <end position="23"/>
    </location>
</feature>
<organism evidence="2 3">
    <name type="scientific">Hypholoma sublateritium (strain FD-334 SS-4)</name>
    <dbReference type="NCBI Taxonomy" id="945553"/>
    <lineage>
        <taxon>Eukaryota</taxon>
        <taxon>Fungi</taxon>
        <taxon>Dikarya</taxon>
        <taxon>Basidiomycota</taxon>
        <taxon>Agaricomycotina</taxon>
        <taxon>Agaricomycetes</taxon>
        <taxon>Agaricomycetidae</taxon>
        <taxon>Agaricales</taxon>
        <taxon>Agaricineae</taxon>
        <taxon>Strophariaceae</taxon>
        <taxon>Hypholoma</taxon>
    </lineage>
</organism>
<feature type="region of interest" description="Disordered" evidence="1">
    <location>
        <begin position="1"/>
        <end position="120"/>
    </location>
</feature>
<accession>A0A0D2LT20</accession>
<name>A0A0D2LT20_HYPSF</name>